<reference evidence="9" key="1">
    <citation type="submission" date="2025-08" db="UniProtKB">
        <authorList>
            <consortium name="RefSeq"/>
        </authorList>
    </citation>
    <scope>IDENTIFICATION</scope>
    <source>
        <tissue evidence="9">Entire body</tissue>
    </source>
</reference>
<dbReference type="AlphaFoldDB" id="A0A1W4W746"/>
<evidence type="ECO:0000256" key="1">
    <source>
        <dbReference type="ARBA" id="ARBA00001657"/>
    </source>
</evidence>
<dbReference type="RefSeq" id="XP_018319914.1">
    <property type="nucleotide sequence ID" value="XM_018464412.1"/>
</dbReference>
<dbReference type="SMART" id="SM00642">
    <property type="entry name" value="Aamy"/>
    <property type="match status" value="1"/>
</dbReference>
<dbReference type="Gene3D" id="3.90.400.10">
    <property type="entry name" value="Oligo-1,6-glucosidase, Domain 2"/>
    <property type="match status" value="1"/>
</dbReference>
<protein>
    <recommendedName>
        <fullName evidence="3">alpha-glucosidase</fullName>
        <ecNumber evidence="3">3.2.1.20</ecNumber>
    </recommendedName>
</protein>
<organism evidence="8 9">
    <name type="scientific">Agrilus planipennis</name>
    <name type="common">Emerald ash borer</name>
    <name type="synonym">Agrilus marcopoli</name>
    <dbReference type="NCBI Taxonomy" id="224129"/>
    <lineage>
        <taxon>Eukaryota</taxon>
        <taxon>Metazoa</taxon>
        <taxon>Ecdysozoa</taxon>
        <taxon>Arthropoda</taxon>
        <taxon>Hexapoda</taxon>
        <taxon>Insecta</taxon>
        <taxon>Pterygota</taxon>
        <taxon>Neoptera</taxon>
        <taxon>Endopterygota</taxon>
        <taxon>Coleoptera</taxon>
        <taxon>Polyphaga</taxon>
        <taxon>Elateriformia</taxon>
        <taxon>Buprestoidea</taxon>
        <taxon>Buprestidae</taxon>
        <taxon>Agrilinae</taxon>
        <taxon>Agrilus</taxon>
    </lineage>
</organism>
<dbReference type="STRING" id="224129.A0A1W4W746"/>
<comment type="catalytic activity">
    <reaction evidence="1">
        <text>Hydrolysis of terminal, non-reducing (1-&gt;4)-linked alpha-D-glucose residues with release of alpha-D-glucose.</text>
        <dbReference type="EC" id="3.2.1.20"/>
    </reaction>
</comment>
<dbReference type="SUPFAM" id="SSF51445">
    <property type="entry name" value="(Trans)glycosidases"/>
    <property type="match status" value="1"/>
</dbReference>
<evidence type="ECO:0000259" key="7">
    <source>
        <dbReference type="SMART" id="SM00642"/>
    </source>
</evidence>
<accession>A0A1W4W746</accession>
<evidence type="ECO:0000313" key="8">
    <source>
        <dbReference type="Proteomes" id="UP000192223"/>
    </source>
</evidence>
<dbReference type="CDD" id="cd11328">
    <property type="entry name" value="AmyAc_maltase"/>
    <property type="match status" value="1"/>
</dbReference>
<dbReference type="GeneID" id="108733309"/>
<dbReference type="Gene3D" id="2.60.40.1180">
    <property type="entry name" value="Golgi alpha-mannosidase II"/>
    <property type="match status" value="1"/>
</dbReference>
<dbReference type="InParanoid" id="A0A1W4W746"/>
<dbReference type="Pfam" id="PF00128">
    <property type="entry name" value="Alpha-amylase"/>
    <property type="match status" value="1"/>
</dbReference>
<dbReference type="GO" id="GO:0004558">
    <property type="term" value="F:alpha-1,4-glucosidase activity"/>
    <property type="evidence" value="ECO:0007669"/>
    <property type="project" value="UniProtKB-EC"/>
</dbReference>
<keyword evidence="5" id="KW-0378">Hydrolase</keyword>
<evidence type="ECO:0000256" key="2">
    <source>
        <dbReference type="ARBA" id="ARBA00008061"/>
    </source>
</evidence>
<name>A0A1W4W746_AGRPL</name>
<dbReference type="InterPro" id="IPR045857">
    <property type="entry name" value="O16G_dom_2"/>
</dbReference>
<dbReference type="Proteomes" id="UP000192223">
    <property type="component" value="Unplaced"/>
</dbReference>
<evidence type="ECO:0000256" key="3">
    <source>
        <dbReference type="ARBA" id="ARBA00012741"/>
    </source>
</evidence>
<dbReference type="Gene3D" id="3.20.20.80">
    <property type="entry name" value="Glycosidases"/>
    <property type="match status" value="1"/>
</dbReference>
<keyword evidence="6" id="KW-0732">Signal</keyword>
<dbReference type="InterPro" id="IPR013780">
    <property type="entry name" value="Glyco_hydro_b"/>
</dbReference>
<dbReference type="KEGG" id="apln:108733309"/>
<dbReference type="FunFam" id="3.90.400.10:FF:000001">
    <property type="entry name" value="Maltase A3, isoform A"/>
    <property type="match status" value="1"/>
</dbReference>
<keyword evidence="4" id="KW-0325">Glycoprotein</keyword>
<gene>
    <name evidence="9" type="primary">LOC108733309</name>
</gene>
<feature type="chain" id="PRO_5010708011" description="alpha-glucosidase" evidence="6">
    <location>
        <begin position="21"/>
        <end position="578"/>
    </location>
</feature>
<evidence type="ECO:0000256" key="6">
    <source>
        <dbReference type="SAM" id="SignalP"/>
    </source>
</evidence>
<dbReference type="PANTHER" id="PTHR10357:SF179">
    <property type="entry name" value="NEUTRAL AND BASIC AMINO ACID TRANSPORT PROTEIN RBAT"/>
    <property type="match status" value="1"/>
</dbReference>
<dbReference type="EC" id="3.2.1.20" evidence="3"/>
<proteinExistence type="inferred from homology"/>
<dbReference type="PANTHER" id="PTHR10357">
    <property type="entry name" value="ALPHA-AMYLASE FAMILY MEMBER"/>
    <property type="match status" value="1"/>
</dbReference>
<keyword evidence="8" id="KW-1185">Reference proteome</keyword>
<comment type="similarity">
    <text evidence="2">Belongs to the glycosyl hydrolase 13 family.</text>
</comment>
<keyword evidence="5" id="KW-0326">Glycosidase</keyword>
<evidence type="ECO:0000256" key="4">
    <source>
        <dbReference type="ARBA" id="ARBA00023180"/>
    </source>
</evidence>
<feature type="domain" description="Glycosyl hydrolase family 13 catalytic" evidence="7">
    <location>
        <begin position="42"/>
        <end position="425"/>
    </location>
</feature>
<dbReference type="InterPro" id="IPR006047">
    <property type="entry name" value="GH13_cat_dom"/>
</dbReference>
<dbReference type="InterPro" id="IPR017853">
    <property type="entry name" value="GH"/>
</dbReference>
<dbReference type="OrthoDB" id="1740265at2759"/>
<evidence type="ECO:0000313" key="9">
    <source>
        <dbReference type="RefSeq" id="XP_018319914.1"/>
    </source>
</evidence>
<sequence length="578" mass="65542">MNALKTVILFTALLQSLIEAVIVYNGSSTAKDDWWKYATFYQVYPRSFKDSDGDGLGDIKGITSQLQYLVDAGVNAAWFSPIFISPGIDAGYDISDFRDIDPNFGTMSDFDELLDQAHQLGLKIILDFVPNHTSDQHAWFQLSKNRTAGYEDYYVWMDGANSTTPPNNWRGMFGSSAWTFVPERGQYYYHLFTAQQPELNFRNPRVVQEMKDILTFWLDKGIDGFRADAVPYIFETFPTDPGTPETYNPNAQRSAIQDQPESLDMVYQWRAVLDDYNRRNGGNTRVFITEGYTNITATMPYYGNDTVDGAHFTFNFFLITNTTSNSTASEVVRVITAWFQNMPSRYVANWVLGNHDRPRVATRLGVENVDGYNMLISLLPGVVNSYYGEEIGMENGVVTWEQGQDPRACGGPRENFLTEGRDFERTPFHWNSSVNAGFSTANSTWLPVSAKYITNNLELQSRDGVKSHFHVYQGLMKLRQEDTIIFGNLNIEALDTYVFAFTRELAGNDTYVFLFNKGNYSSTVSLSSFTSLSNDIRVVLSSTDSFRNEGDFLPKSRIYLDAHEAIVAKSRPNNLIHC</sequence>
<feature type="signal peptide" evidence="6">
    <location>
        <begin position="1"/>
        <end position="20"/>
    </location>
</feature>
<dbReference type="FunCoup" id="A0A1W4W746">
    <property type="interactions" value="44"/>
</dbReference>
<dbReference type="GO" id="GO:0005975">
    <property type="term" value="P:carbohydrate metabolic process"/>
    <property type="evidence" value="ECO:0007669"/>
    <property type="project" value="InterPro"/>
</dbReference>
<evidence type="ECO:0000256" key="5">
    <source>
        <dbReference type="ARBA" id="ARBA00023295"/>
    </source>
</evidence>